<keyword evidence="4 6" id="KW-0472">Membrane</keyword>
<evidence type="ECO:0000256" key="4">
    <source>
        <dbReference type="ARBA" id="ARBA00023136"/>
    </source>
</evidence>
<dbReference type="PANTHER" id="PTHR15549:SF6">
    <property type="entry name" value="MID2 DOMAIN-CONTAINING PROTEIN"/>
    <property type="match status" value="1"/>
</dbReference>
<accession>A0AAN8ELA2</accession>
<evidence type="ECO:0000256" key="6">
    <source>
        <dbReference type="SAM" id="Phobius"/>
    </source>
</evidence>
<dbReference type="Proteomes" id="UP001316803">
    <property type="component" value="Unassembled WGS sequence"/>
</dbReference>
<keyword evidence="8" id="KW-1185">Reference proteome</keyword>
<feature type="region of interest" description="Disordered" evidence="5">
    <location>
        <begin position="220"/>
        <end position="293"/>
    </location>
</feature>
<dbReference type="InterPro" id="IPR051694">
    <property type="entry name" value="Immunoregulatory_rcpt-like"/>
</dbReference>
<comment type="caution">
    <text evidence="7">The sequence shown here is derived from an EMBL/GenBank/DDBJ whole genome shotgun (WGS) entry which is preliminary data.</text>
</comment>
<dbReference type="CDD" id="cd12087">
    <property type="entry name" value="TM_EGFR-like"/>
    <property type="match status" value="1"/>
</dbReference>
<dbReference type="PANTHER" id="PTHR15549">
    <property type="entry name" value="PAIRED IMMUNOGLOBULIN-LIKE TYPE 2 RECEPTOR"/>
    <property type="match status" value="1"/>
</dbReference>
<reference evidence="7 8" key="1">
    <citation type="submission" date="2022-12" db="EMBL/GenBank/DDBJ databases">
        <title>Genomic features and morphological characterization of a novel Knufia sp. strain isolated from spacecraft assembly facility.</title>
        <authorList>
            <person name="Teixeira M."/>
            <person name="Chander A.M."/>
            <person name="Stajich J.E."/>
            <person name="Venkateswaran K."/>
        </authorList>
    </citation>
    <scope>NUCLEOTIDE SEQUENCE [LARGE SCALE GENOMIC DNA]</scope>
    <source>
        <strain evidence="7 8">FJI-L2-BK-P2</strain>
    </source>
</reference>
<dbReference type="GO" id="GO:0071944">
    <property type="term" value="C:cell periphery"/>
    <property type="evidence" value="ECO:0007669"/>
    <property type="project" value="UniProtKB-ARBA"/>
</dbReference>
<evidence type="ECO:0000256" key="3">
    <source>
        <dbReference type="ARBA" id="ARBA00022989"/>
    </source>
</evidence>
<dbReference type="GO" id="GO:0016020">
    <property type="term" value="C:membrane"/>
    <property type="evidence" value="ECO:0007669"/>
    <property type="project" value="UniProtKB-SubCell"/>
</dbReference>
<feature type="region of interest" description="Disordered" evidence="5">
    <location>
        <begin position="133"/>
        <end position="180"/>
    </location>
</feature>
<gene>
    <name evidence="7" type="ORF">OHC33_005371</name>
</gene>
<dbReference type="AlphaFoldDB" id="A0AAN8ELA2"/>
<feature type="transmembrane region" description="Helical" evidence="6">
    <location>
        <begin position="185"/>
        <end position="209"/>
    </location>
</feature>
<evidence type="ECO:0000313" key="8">
    <source>
        <dbReference type="Proteomes" id="UP001316803"/>
    </source>
</evidence>
<sequence length="293" mass="30347">MNPDTSFVTKGSLCAYAEEAGVMYSCPAGDPYCWNQGGPCSGGSDIEAGPNETACSDIGSGTVNWCCNSQFGNCTQTLFQQNNCWSWFDNPNRNVNIPAASASASSVMQMAVSQPTVTNIVVQALAGGGWVPSAVSTTPSASESTATALSTESTSTDVNQPSTSTTDSAPTSAATTSSSIQASPLSAGAIAGIVVGAAVAACISTILFFQWRRRQQNKRSQAANLAPVERSGDFAPPSVDHNSSFIGQTSELSSDQGPSISDGKLMHTMELDGAAVPKPAFEKGCRDSRQSRW</sequence>
<dbReference type="EMBL" id="JAKLMC020000011">
    <property type="protein sequence ID" value="KAK5953427.1"/>
    <property type="molecule type" value="Genomic_DNA"/>
</dbReference>
<feature type="compositionally biased region" description="Basic and acidic residues" evidence="5">
    <location>
        <begin position="280"/>
        <end position="293"/>
    </location>
</feature>
<organism evidence="7 8">
    <name type="scientific">Knufia fluminis</name>
    <dbReference type="NCBI Taxonomy" id="191047"/>
    <lineage>
        <taxon>Eukaryota</taxon>
        <taxon>Fungi</taxon>
        <taxon>Dikarya</taxon>
        <taxon>Ascomycota</taxon>
        <taxon>Pezizomycotina</taxon>
        <taxon>Eurotiomycetes</taxon>
        <taxon>Chaetothyriomycetidae</taxon>
        <taxon>Chaetothyriales</taxon>
        <taxon>Trichomeriaceae</taxon>
        <taxon>Knufia</taxon>
    </lineage>
</organism>
<comment type="subcellular location">
    <subcellularLocation>
        <location evidence="1">Membrane</location>
        <topology evidence="1">Single-pass membrane protein</topology>
    </subcellularLocation>
</comment>
<proteinExistence type="predicted"/>
<evidence type="ECO:0000256" key="5">
    <source>
        <dbReference type="SAM" id="MobiDB-lite"/>
    </source>
</evidence>
<protein>
    <submittedName>
        <fullName evidence="7">Uncharacterized protein</fullName>
    </submittedName>
</protein>
<evidence type="ECO:0000256" key="1">
    <source>
        <dbReference type="ARBA" id="ARBA00004167"/>
    </source>
</evidence>
<keyword evidence="2 6" id="KW-0812">Transmembrane</keyword>
<name>A0AAN8ELA2_9EURO</name>
<feature type="compositionally biased region" description="Polar residues" evidence="5">
    <location>
        <begin position="240"/>
        <end position="259"/>
    </location>
</feature>
<evidence type="ECO:0000313" key="7">
    <source>
        <dbReference type="EMBL" id="KAK5953427.1"/>
    </source>
</evidence>
<evidence type="ECO:0000256" key="2">
    <source>
        <dbReference type="ARBA" id="ARBA00022692"/>
    </source>
</evidence>
<keyword evidence="3 6" id="KW-1133">Transmembrane helix</keyword>